<organism evidence="2 3">
    <name type="scientific">Bimuria novae-zelandiae CBS 107.79</name>
    <dbReference type="NCBI Taxonomy" id="1447943"/>
    <lineage>
        <taxon>Eukaryota</taxon>
        <taxon>Fungi</taxon>
        <taxon>Dikarya</taxon>
        <taxon>Ascomycota</taxon>
        <taxon>Pezizomycotina</taxon>
        <taxon>Dothideomycetes</taxon>
        <taxon>Pleosporomycetidae</taxon>
        <taxon>Pleosporales</taxon>
        <taxon>Massarineae</taxon>
        <taxon>Didymosphaeriaceae</taxon>
        <taxon>Bimuria</taxon>
    </lineage>
</organism>
<feature type="region of interest" description="Disordered" evidence="1">
    <location>
        <begin position="33"/>
        <end position="64"/>
    </location>
</feature>
<keyword evidence="3" id="KW-1185">Reference proteome</keyword>
<feature type="non-terminal residue" evidence="2">
    <location>
        <position position="1"/>
    </location>
</feature>
<proteinExistence type="predicted"/>
<protein>
    <submittedName>
        <fullName evidence="2">Uncharacterized protein</fullName>
    </submittedName>
</protein>
<reference evidence="2" key="1">
    <citation type="journal article" date="2020" name="Stud. Mycol.">
        <title>101 Dothideomycetes genomes: a test case for predicting lifestyles and emergence of pathogens.</title>
        <authorList>
            <person name="Haridas S."/>
            <person name="Albert R."/>
            <person name="Binder M."/>
            <person name="Bloem J."/>
            <person name="Labutti K."/>
            <person name="Salamov A."/>
            <person name="Andreopoulos B."/>
            <person name="Baker S."/>
            <person name="Barry K."/>
            <person name="Bills G."/>
            <person name="Bluhm B."/>
            <person name="Cannon C."/>
            <person name="Castanera R."/>
            <person name="Culley D."/>
            <person name="Daum C."/>
            <person name="Ezra D."/>
            <person name="Gonzalez J."/>
            <person name="Henrissat B."/>
            <person name="Kuo A."/>
            <person name="Liang C."/>
            <person name="Lipzen A."/>
            <person name="Lutzoni F."/>
            <person name="Magnuson J."/>
            <person name="Mondo S."/>
            <person name="Nolan M."/>
            <person name="Ohm R."/>
            <person name="Pangilinan J."/>
            <person name="Park H.-J."/>
            <person name="Ramirez L."/>
            <person name="Alfaro M."/>
            <person name="Sun H."/>
            <person name="Tritt A."/>
            <person name="Yoshinaga Y."/>
            <person name="Zwiers L.-H."/>
            <person name="Turgeon B."/>
            <person name="Goodwin S."/>
            <person name="Spatafora J."/>
            <person name="Crous P."/>
            <person name="Grigoriev I."/>
        </authorList>
    </citation>
    <scope>NUCLEOTIDE SEQUENCE</scope>
    <source>
        <strain evidence="2">CBS 107.79</strain>
    </source>
</reference>
<dbReference type="EMBL" id="ML976663">
    <property type="protein sequence ID" value="KAF1977432.1"/>
    <property type="molecule type" value="Genomic_DNA"/>
</dbReference>
<sequence>QSHELPINIIEPFFVVRSSQNFATPVDHIASLRHRPASPTQSISTASKSLRARRQPERQTMSTLNEQAQPFPWSREVVQNIMGITKKNVDEVKKASAKEYEIIKNGAIKFPGYANKLFDREECTAWEDDYKFRILGLEVAQQWEGGLRSIVLLMCQPFHKDKDVKDSPSRLLRFFYPDHIPNPTSNHLNDYVGKIWIYKSLSILGDQIEYPITEKDLGCLNIRTGLTDIDKLFLHTIVKLVFLPNISIPIFLHGVGDYYENKSTELNNLL</sequence>
<evidence type="ECO:0000313" key="3">
    <source>
        <dbReference type="Proteomes" id="UP000800036"/>
    </source>
</evidence>
<dbReference type="Proteomes" id="UP000800036">
    <property type="component" value="Unassembled WGS sequence"/>
</dbReference>
<name>A0A6A5VP03_9PLEO</name>
<gene>
    <name evidence="2" type="ORF">BU23DRAFT_659769</name>
</gene>
<dbReference type="AlphaFoldDB" id="A0A6A5VP03"/>
<accession>A0A6A5VP03</accession>
<feature type="compositionally biased region" description="Polar residues" evidence="1">
    <location>
        <begin position="38"/>
        <end position="48"/>
    </location>
</feature>
<evidence type="ECO:0000256" key="1">
    <source>
        <dbReference type="SAM" id="MobiDB-lite"/>
    </source>
</evidence>
<evidence type="ECO:0000313" key="2">
    <source>
        <dbReference type="EMBL" id="KAF1977432.1"/>
    </source>
</evidence>